<dbReference type="Proteomes" id="UP000518474">
    <property type="component" value="Unassembled WGS sequence"/>
</dbReference>
<name>A0A7W3AN98_9ESCH</name>
<dbReference type="InterPro" id="IPR012933">
    <property type="entry name" value="HicA_mRNA_interferase"/>
</dbReference>
<feature type="region of interest" description="Disordered" evidence="1">
    <location>
        <begin position="25"/>
        <end position="57"/>
    </location>
</feature>
<dbReference type="SUPFAM" id="SSF54786">
    <property type="entry name" value="YcfA/nrd intein domain"/>
    <property type="match status" value="1"/>
</dbReference>
<dbReference type="RefSeq" id="WP_181479373.1">
    <property type="nucleotide sequence ID" value="NZ_CP056699.1"/>
</dbReference>
<reference evidence="2 3" key="1">
    <citation type="submission" date="2020-06" db="EMBL/GenBank/DDBJ databases">
        <title>REHAB project genomes.</title>
        <authorList>
            <person name="Shaw L.P."/>
        </authorList>
    </citation>
    <scope>NUCLEOTIDE SEQUENCE [LARGE SCALE GENOMIC DNA]</scope>
    <source>
        <strain evidence="2 3">RHBSTW-00604</strain>
    </source>
</reference>
<dbReference type="EMBL" id="JABXPT010000014">
    <property type="protein sequence ID" value="MBA7900574.1"/>
    <property type="molecule type" value="Genomic_DNA"/>
</dbReference>
<evidence type="ECO:0000313" key="2">
    <source>
        <dbReference type="EMBL" id="MBA7900574.1"/>
    </source>
</evidence>
<gene>
    <name evidence="2" type="ORF">HV245_20885</name>
</gene>
<comment type="caution">
    <text evidence="2">The sequence shown here is derived from an EMBL/GenBank/DDBJ whole genome shotgun (WGS) entry which is preliminary data.</text>
</comment>
<dbReference type="GO" id="GO:0003729">
    <property type="term" value="F:mRNA binding"/>
    <property type="evidence" value="ECO:0007669"/>
    <property type="project" value="InterPro"/>
</dbReference>
<proteinExistence type="predicted"/>
<organism evidence="2 3">
    <name type="scientific">Escherichia marmotae</name>
    <dbReference type="NCBI Taxonomy" id="1499973"/>
    <lineage>
        <taxon>Bacteria</taxon>
        <taxon>Pseudomonadati</taxon>
        <taxon>Pseudomonadota</taxon>
        <taxon>Gammaproteobacteria</taxon>
        <taxon>Enterobacterales</taxon>
        <taxon>Enterobacteriaceae</taxon>
        <taxon>Escherichia</taxon>
    </lineage>
</organism>
<accession>A0A7W3AN98</accession>
<protein>
    <submittedName>
        <fullName evidence="2">Type II toxin-antitoxin system HicA family toxin</fullName>
    </submittedName>
</protein>
<evidence type="ECO:0000256" key="1">
    <source>
        <dbReference type="SAM" id="MobiDB-lite"/>
    </source>
</evidence>
<dbReference type="AlphaFoldDB" id="A0A7W3AN98"/>
<feature type="compositionally biased region" description="Basic and acidic residues" evidence="1">
    <location>
        <begin position="45"/>
        <end position="57"/>
    </location>
</feature>
<sequence>MGSLARQGGKQSQFKRWLIQQGAEFRKAPGGGSHQKVNLNGKRSVFPDHGSKEMPEPLRKKIMKDLWL</sequence>
<evidence type="ECO:0000313" key="3">
    <source>
        <dbReference type="Proteomes" id="UP000518474"/>
    </source>
</evidence>
<dbReference type="Pfam" id="PF07927">
    <property type="entry name" value="HicA_toxin"/>
    <property type="match status" value="1"/>
</dbReference>